<evidence type="ECO:0000256" key="4">
    <source>
        <dbReference type="ARBA" id="ARBA00023125"/>
    </source>
</evidence>
<gene>
    <name evidence="8" type="ORF">GUJ93_ZPchr0001g30852</name>
</gene>
<keyword evidence="9" id="KW-1185">Reference proteome</keyword>
<dbReference type="GO" id="GO:0003677">
    <property type="term" value="F:DNA binding"/>
    <property type="evidence" value="ECO:0007669"/>
    <property type="project" value="UniProtKB-KW"/>
</dbReference>
<evidence type="ECO:0000256" key="3">
    <source>
        <dbReference type="ARBA" id="ARBA00023054"/>
    </source>
</evidence>
<organism evidence="8 9">
    <name type="scientific">Zizania palustris</name>
    <name type="common">Northern wild rice</name>
    <dbReference type="NCBI Taxonomy" id="103762"/>
    <lineage>
        <taxon>Eukaryota</taxon>
        <taxon>Viridiplantae</taxon>
        <taxon>Streptophyta</taxon>
        <taxon>Embryophyta</taxon>
        <taxon>Tracheophyta</taxon>
        <taxon>Spermatophyta</taxon>
        <taxon>Magnoliopsida</taxon>
        <taxon>Liliopsida</taxon>
        <taxon>Poales</taxon>
        <taxon>Poaceae</taxon>
        <taxon>BOP clade</taxon>
        <taxon>Oryzoideae</taxon>
        <taxon>Oryzeae</taxon>
        <taxon>Zizaniinae</taxon>
        <taxon>Zizania</taxon>
    </lineage>
</organism>
<accession>A0A8J5RMQ4</accession>
<comment type="function">
    <text evidence="1">Putative transcription factor.</text>
</comment>
<protein>
    <recommendedName>
        <fullName evidence="7">RWP-RK domain-containing protein</fullName>
    </recommendedName>
</protein>
<dbReference type="InterPro" id="IPR044607">
    <property type="entry name" value="RKD-like"/>
</dbReference>
<dbReference type="Pfam" id="PF02042">
    <property type="entry name" value="RWP-RK"/>
    <property type="match status" value="1"/>
</dbReference>
<evidence type="ECO:0000256" key="1">
    <source>
        <dbReference type="ARBA" id="ARBA00004049"/>
    </source>
</evidence>
<dbReference type="GO" id="GO:0003700">
    <property type="term" value="F:DNA-binding transcription factor activity"/>
    <property type="evidence" value="ECO:0007669"/>
    <property type="project" value="InterPro"/>
</dbReference>
<evidence type="ECO:0000313" key="9">
    <source>
        <dbReference type="Proteomes" id="UP000729402"/>
    </source>
</evidence>
<keyword evidence="6" id="KW-0539">Nucleus</keyword>
<evidence type="ECO:0000256" key="2">
    <source>
        <dbReference type="ARBA" id="ARBA00023015"/>
    </source>
</evidence>
<name>A0A8J5RMQ4_ZIZPA</name>
<comment type="caution">
    <text evidence="8">The sequence shown here is derived from an EMBL/GenBank/DDBJ whole genome shotgun (WGS) entry which is preliminary data.</text>
</comment>
<dbReference type="PANTHER" id="PTHR46373:SF2">
    <property type="entry name" value="RWP-RK DOMAIN-CONTAINING PROTEIN"/>
    <property type="match status" value="1"/>
</dbReference>
<keyword evidence="3" id="KW-0175">Coiled coil</keyword>
<reference evidence="8" key="1">
    <citation type="journal article" date="2021" name="bioRxiv">
        <title>Whole Genome Assembly and Annotation of Northern Wild Rice, Zizania palustris L., Supports a Whole Genome Duplication in the Zizania Genus.</title>
        <authorList>
            <person name="Haas M."/>
            <person name="Kono T."/>
            <person name="Macchietto M."/>
            <person name="Millas R."/>
            <person name="McGilp L."/>
            <person name="Shao M."/>
            <person name="Duquette J."/>
            <person name="Hirsch C.N."/>
            <person name="Kimball J."/>
        </authorList>
    </citation>
    <scope>NUCLEOTIDE SEQUENCE</scope>
    <source>
        <tissue evidence="8">Fresh leaf tissue</tissue>
    </source>
</reference>
<dbReference type="PANTHER" id="PTHR46373">
    <property type="entry name" value="PROTEIN RKD4"/>
    <property type="match status" value="1"/>
</dbReference>
<evidence type="ECO:0000256" key="6">
    <source>
        <dbReference type="ARBA" id="ARBA00023242"/>
    </source>
</evidence>
<keyword evidence="4" id="KW-0238">DNA-binding</keyword>
<reference evidence="8" key="2">
    <citation type="submission" date="2021-02" db="EMBL/GenBank/DDBJ databases">
        <authorList>
            <person name="Kimball J.A."/>
            <person name="Haas M.W."/>
            <person name="Macchietto M."/>
            <person name="Kono T."/>
            <person name="Duquette J."/>
            <person name="Shao M."/>
        </authorList>
    </citation>
    <scope>NUCLEOTIDE SEQUENCE</scope>
    <source>
        <tissue evidence="8">Fresh leaf tissue</tissue>
    </source>
</reference>
<evidence type="ECO:0000313" key="8">
    <source>
        <dbReference type="EMBL" id="KAG8051657.1"/>
    </source>
</evidence>
<proteinExistence type="predicted"/>
<evidence type="ECO:0000259" key="7">
    <source>
        <dbReference type="PROSITE" id="PS51519"/>
    </source>
</evidence>
<dbReference type="Proteomes" id="UP000729402">
    <property type="component" value="Unassembled WGS sequence"/>
</dbReference>
<sequence>MEMQEYCCYGIDVDVDVDWFPSMVEFTPPCSWPAPAPAASPLVVRSVRSNMSIALVVFPKQGDAQIAHNSYTELAPSFIVASDHGDVLQAAGEHGALGIGGSCSAANLVLMREDEMPGYLPIPPPVADDGHYIYQQLQVDHLLLSPLPAAATDGAMAGHDDDLLMLPFTDDIDLDSFVVDDDLTAIPTSLDAAIVPAGGRHSGNHQNACHDMELHTSEQQDTAHGGAGAGALVVHDDSLSMVGASATGYEMGVRSYTEQKQQARGPLPVAMAPPPHLARSRDGSAPAAGRTRLDHIGFEDLRRYFYMPITRAAREMNVGLTVLKKRCRELGVARWPHRKMKSLKSLILNVQACTHIPFNSRINRPCAAMHGHVYFDACMVRTCVQEMGSTGLSAAAMRQELAALEKCCAMMEQNPAVELTERTKKLRQACFKENYKRRRAAGVVGLLDHCFSFEGHYHHHQEHFALPLPAPDTAGHHIQLRRGFVG</sequence>
<keyword evidence="2" id="KW-0805">Transcription regulation</keyword>
<dbReference type="AlphaFoldDB" id="A0A8J5RMQ4"/>
<keyword evidence="5" id="KW-0804">Transcription</keyword>
<dbReference type="InterPro" id="IPR003035">
    <property type="entry name" value="RWP-RK_dom"/>
</dbReference>
<dbReference type="EMBL" id="JAAALK010000288">
    <property type="protein sequence ID" value="KAG8051657.1"/>
    <property type="molecule type" value="Genomic_DNA"/>
</dbReference>
<evidence type="ECO:0000256" key="5">
    <source>
        <dbReference type="ARBA" id="ARBA00023163"/>
    </source>
</evidence>
<feature type="domain" description="RWP-RK" evidence="7">
    <location>
        <begin position="283"/>
        <end position="366"/>
    </location>
</feature>
<dbReference type="OrthoDB" id="6270329at2759"/>
<dbReference type="PROSITE" id="PS51519">
    <property type="entry name" value="RWP_RK"/>
    <property type="match status" value="1"/>
</dbReference>